<reference evidence="2 3" key="1">
    <citation type="journal article" date="2015" name="Genome Announc.">
        <title>Complete Genome Sequence of the Type Strain Corynebacterium mustelae DSM 45274, Isolated from Various Tissues of a Male Ferret with Lethal Sepsis.</title>
        <authorList>
            <person name="Ruckert C."/>
            <person name="Eimer J."/>
            <person name="Winkler A."/>
            <person name="Tauch A."/>
        </authorList>
    </citation>
    <scope>NUCLEOTIDE SEQUENCE [LARGE SCALE GENOMIC DNA]</scope>
    <source>
        <strain evidence="2 3">DSM 45274</strain>
    </source>
</reference>
<proteinExistence type="predicted"/>
<dbReference type="InterPro" id="IPR041657">
    <property type="entry name" value="HTH_17"/>
</dbReference>
<dbReference type="STRING" id="571915.CMUST_12830"/>
<accession>A0A0G3H4V2</accession>
<dbReference type="InterPro" id="IPR010093">
    <property type="entry name" value="SinI_DNA-bd"/>
</dbReference>
<organism evidence="2 3">
    <name type="scientific">Corynebacterium mustelae</name>
    <dbReference type="NCBI Taxonomy" id="571915"/>
    <lineage>
        <taxon>Bacteria</taxon>
        <taxon>Bacillati</taxon>
        <taxon>Actinomycetota</taxon>
        <taxon>Actinomycetes</taxon>
        <taxon>Mycobacteriales</taxon>
        <taxon>Corynebacteriaceae</taxon>
        <taxon>Corynebacterium</taxon>
    </lineage>
</organism>
<evidence type="ECO:0000313" key="3">
    <source>
        <dbReference type="Proteomes" id="UP000035199"/>
    </source>
</evidence>
<dbReference type="AlphaFoldDB" id="A0A0G3H4V2"/>
<dbReference type="KEGG" id="cmv:CMUST_12830"/>
<keyword evidence="3" id="KW-1185">Reference proteome</keyword>
<evidence type="ECO:0000313" key="2">
    <source>
        <dbReference type="EMBL" id="AKK06863.1"/>
    </source>
</evidence>
<gene>
    <name evidence="2" type="ORF">CMUST_12830</name>
</gene>
<feature type="domain" description="Helix-turn-helix" evidence="1">
    <location>
        <begin position="89"/>
        <end position="129"/>
    </location>
</feature>
<keyword evidence="2" id="KW-0238">DNA-binding</keyword>
<protein>
    <submittedName>
        <fullName evidence="2">DNA-binding protein, excisionase family</fullName>
    </submittedName>
</protein>
<dbReference type="PATRIC" id="fig|571915.4.peg.2748"/>
<dbReference type="Proteomes" id="UP000035199">
    <property type="component" value="Chromosome"/>
</dbReference>
<evidence type="ECO:0000259" key="1">
    <source>
        <dbReference type="Pfam" id="PF12728"/>
    </source>
</evidence>
<dbReference type="NCBIfam" id="TIGR01764">
    <property type="entry name" value="excise"/>
    <property type="match status" value="1"/>
</dbReference>
<dbReference type="GO" id="GO:0003677">
    <property type="term" value="F:DNA binding"/>
    <property type="evidence" value="ECO:0007669"/>
    <property type="project" value="UniProtKB-KW"/>
</dbReference>
<dbReference type="EMBL" id="CP011542">
    <property type="protein sequence ID" value="AKK06863.1"/>
    <property type="molecule type" value="Genomic_DNA"/>
</dbReference>
<sequence length="155" mass="17225">MPLWAGKGTKNGVYNNMSITVRNTCSILLDEDERKSIITFIENLNGDSSARDTNKCDIPEEVTALLTHIRDALAQGETISLSAMPTEVTTTAAASMLNVSRPTVMKLIRSGRLTARKVGSHHRLNTQEVCALREEMKQTEREAIFELINFEESLT</sequence>
<dbReference type="Pfam" id="PF12728">
    <property type="entry name" value="HTH_17"/>
    <property type="match status" value="1"/>
</dbReference>
<reference evidence="3" key="2">
    <citation type="submission" date="2015-05" db="EMBL/GenBank/DDBJ databases">
        <title>Complete genome sequence of Corynebacterium mustelae DSM 45274, isolated from various tissues of a male ferret with lethal sepsis.</title>
        <authorList>
            <person name="Ruckert C."/>
            <person name="Albersmeier A."/>
            <person name="Winkler A."/>
            <person name="Tauch A."/>
        </authorList>
    </citation>
    <scope>NUCLEOTIDE SEQUENCE [LARGE SCALE GENOMIC DNA]</scope>
    <source>
        <strain evidence="3">DSM 45274</strain>
    </source>
</reference>
<name>A0A0G3H4V2_9CORY</name>